<dbReference type="PANTHER" id="PTHR34959">
    <property type="entry name" value="PROTEIN LAZY 1"/>
    <property type="match status" value="1"/>
</dbReference>
<keyword evidence="3" id="KW-1185">Reference proteome</keyword>
<dbReference type="PANTHER" id="PTHR34959:SF3">
    <property type="entry name" value="PROTEIN LAZY 1"/>
    <property type="match status" value="1"/>
</dbReference>
<reference evidence="2" key="2">
    <citation type="submission" date="2023-06" db="EMBL/GenBank/DDBJ databases">
        <authorList>
            <person name="Ma L."/>
            <person name="Liu K.-W."/>
            <person name="Li Z."/>
            <person name="Hsiao Y.-Y."/>
            <person name="Qi Y."/>
            <person name="Fu T."/>
            <person name="Tang G."/>
            <person name="Zhang D."/>
            <person name="Sun W.-H."/>
            <person name="Liu D.-K."/>
            <person name="Li Y."/>
            <person name="Chen G.-Z."/>
            <person name="Liu X.-D."/>
            <person name="Liao X.-Y."/>
            <person name="Jiang Y.-T."/>
            <person name="Yu X."/>
            <person name="Hao Y."/>
            <person name="Huang J."/>
            <person name="Zhao X.-W."/>
            <person name="Ke S."/>
            <person name="Chen Y.-Y."/>
            <person name="Wu W.-L."/>
            <person name="Hsu J.-L."/>
            <person name="Lin Y.-F."/>
            <person name="Huang M.-D."/>
            <person name="Li C.-Y."/>
            <person name="Huang L."/>
            <person name="Wang Z.-W."/>
            <person name="Zhao X."/>
            <person name="Zhong W.-Y."/>
            <person name="Peng D.-H."/>
            <person name="Ahmad S."/>
            <person name="Lan S."/>
            <person name="Zhang J.-S."/>
            <person name="Tsai W.-C."/>
            <person name="Van De Peer Y."/>
            <person name="Liu Z.-J."/>
        </authorList>
    </citation>
    <scope>NUCLEOTIDE SEQUENCE</scope>
    <source>
        <strain evidence="2">CP</strain>
        <tissue evidence="2">Leaves</tissue>
    </source>
</reference>
<protein>
    <recommendedName>
        <fullName evidence="4">Protein LAZY 1</fullName>
    </recommendedName>
</protein>
<evidence type="ECO:0000313" key="2">
    <source>
        <dbReference type="EMBL" id="KAK1319924.1"/>
    </source>
</evidence>
<reference evidence="2" key="1">
    <citation type="journal article" date="2023" name="Nat. Commun.">
        <title>Diploid and tetraploid genomes of Acorus and the evolution of monocots.</title>
        <authorList>
            <person name="Ma L."/>
            <person name="Liu K.W."/>
            <person name="Li Z."/>
            <person name="Hsiao Y.Y."/>
            <person name="Qi Y."/>
            <person name="Fu T."/>
            <person name="Tang G.D."/>
            <person name="Zhang D."/>
            <person name="Sun W.H."/>
            <person name="Liu D.K."/>
            <person name="Li Y."/>
            <person name="Chen G.Z."/>
            <person name="Liu X.D."/>
            <person name="Liao X.Y."/>
            <person name="Jiang Y.T."/>
            <person name="Yu X."/>
            <person name="Hao Y."/>
            <person name="Huang J."/>
            <person name="Zhao X.W."/>
            <person name="Ke S."/>
            <person name="Chen Y.Y."/>
            <person name="Wu W.L."/>
            <person name="Hsu J.L."/>
            <person name="Lin Y.F."/>
            <person name="Huang M.D."/>
            <person name="Li C.Y."/>
            <person name="Huang L."/>
            <person name="Wang Z.W."/>
            <person name="Zhao X."/>
            <person name="Zhong W.Y."/>
            <person name="Peng D.H."/>
            <person name="Ahmad S."/>
            <person name="Lan S."/>
            <person name="Zhang J.S."/>
            <person name="Tsai W.C."/>
            <person name="Van de Peer Y."/>
            <person name="Liu Z.J."/>
        </authorList>
    </citation>
    <scope>NUCLEOTIDE SEQUENCE</scope>
    <source>
        <strain evidence="2">CP</strain>
    </source>
</reference>
<gene>
    <name evidence="2" type="ORF">QJS10_CPB04g00242</name>
</gene>
<feature type="region of interest" description="Disordered" evidence="1">
    <location>
        <begin position="34"/>
        <end position="55"/>
    </location>
</feature>
<evidence type="ECO:0000313" key="3">
    <source>
        <dbReference type="Proteomes" id="UP001180020"/>
    </source>
</evidence>
<evidence type="ECO:0008006" key="4">
    <source>
        <dbReference type="Google" id="ProtNLM"/>
    </source>
</evidence>
<dbReference type="GO" id="GO:2000012">
    <property type="term" value="P:regulation of auxin polar transport"/>
    <property type="evidence" value="ECO:0007669"/>
    <property type="project" value="InterPro"/>
</dbReference>
<dbReference type="InterPro" id="IPR038928">
    <property type="entry name" value="LAZY1"/>
</dbReference>
<organism evidence="2 3">
    <name type="scientific">Acorus calamus</name>
    <name type="common">Sweet flag</name>
    <dbReference type="NCBI Taxonomy" id="4465"/>
    <lineage>
        <taxon>Eukaryota</taxon>
        <taxon>Viridiplantae</taxon>
        <taxon>Streptophyta</taxon>
        <taxon>Embryophyta</taxon>
        <taxon>Tracheophyta</taxon>
        <taxon>Spermatophyta</taxon>
        <taxon>Magnoliopsida</taxon>
        <taxon>Liliopsida</taxon>
        <taxon>Acoraceae</taxon>
        <taxon>Acorus</taxon>
    </lineage>
</organism>
<name>A0AAV9F2T6_ACOCL</name>
<dbReference type="Proteomes" id="UP001180020">
    <property type="component" value="Unassembled WGS sequence"/>
</dbReference>
<dbReference type="AlphaFoldDB" id="A0AAV9F2T6"/>
<comment type="caution">
    <text evidence="2">The sequence shown here is derived from an EMBL/GenBank/DDBJ whole genome shotgun (WGS) entry which is preliminary data.</text>
</comment>
<dbReference type="GO" id="GO:0009630">
    <property type="term" value="P:gravitropism"/>
    <property type="evidence" value="ECO:0007669"/>
    <property type="project" value="InterPro"/>
</dbReference>
<evidence type="ECO:0000256" key="1">
    <source>
        <dbReference type="SAM" id="MobiDB-lite"/>
    </source>
</evidence>
<proteinExistence type="predicted"/>
<accession>A0AAV9F2T6</accession>
<feature type="region of interest" description="Disordered" evidence="1">
    <location>
        <begin position="258"/>
        <end position="278"/>
    </location>
</feature>
<dbReference type="EMBL" id="JAUJYO010000004">
    <property type="protein sequence ID" value="KAK1319924.1"/>
    <property type="molecule type" value="Genomic_DNA"/>
</dbReference>
<sequence length="347" mass="37452">MKLLGWMHRKFRQGSGEPYKDLVSARQSCSCIPGRPSSVDTHHHHLSRPSDAKRSSTNLYPYVDAAPPPPPSDLIDGLLAIGTLGAGAGLLSDEIAAEVKAEAEAEAHLEIDLKLINAELEKVLFAEPPPPKDEVAAAAAAAVEVESDGGAVTVCPLQGYLFGSPVEMAETRTAKRENHHQRTSLGELFMRAKEEEPMRKVEEVTEEKSTAVMHLVKKMKKRRSYVKGGGGYGLMSGGAAATGLENKMQKILQIFHRKVHPESPTPSKKSSKPWKEPEEVRKALIADRSGVVGAGKENMQAMKCQQPAAGGVGPFVIGGCESNSNREFWIKTDADCKSGARAVEQQV</sequence>